<keyword evidence="2" id="KW-1185">Reference proteome</keyword>
<organism evidence="1 2">
    <name type="scientific">Portunus trituberculatus</name>
    <name type="common">Swimming crab</name>
    <name type="synonym">Neptunus trituberculatus</name>
    <dbReference type="NCBI Taxonomy" id="210409"/>
    <lineage>
        <taxon>Eukaryota</taxon>
        <taxon>Metazoa</taxon>
        <taxon>Ecdysozoa</taxon>
        <taxon>Arthropoda</taxon>
        <taxon>Crustacea</taxon>
        <taxon>Multicrustacea</taxon>
        <taxon>Malacostraca</taxon>
        <taxon>Eumalacostraca</taxon>
        <taxon>Eucarida</taxon>
        <taxon>Decapoda</taxon>
        <taxon>Pleocyemata</taxon>
        <taxon>Brachyura</taxon>
        <taxon>Eubrachyura</taxon>
        <taxon>Portunoidea</taxon>
        <taxon>Portunidae</taxon>
        <taxon>Portuninae</taxon>
        <taxon>Portunus</taxon>
    </lineage>
</organism>
<comment type="caution">
    <text evidence="1">The sequence shown here is derived from an EMBL/GenBank/DDBJ whole genome shotgun (WGS) entry which is preliminary data.</text>
</comment>
<reference evidence="1 2" key="1">
    <citation type="submission" date="2019-05" db="EMBL/GenBank/DDBJ databases">
        <title>Another draft genome of Portunus trituberculatus and its Hox gene families provides insights of decapod evolution.</title>
        <authorList>
            <person name="Jeong J.-H."/>
            <person name="Song I."/>
            <person name="Kim S."/>
            <person name="Choi T."/>
            <person name="Kim D."/>
            <person name="Ryu S."/>
            <person name="Kim W."/>
        </authorList>
    </citation>
    <scope>NUCLEOTIDE SEQUENCE [LARGE SCALE GENOMIC DNA]</scope>
    <source>
        <tissue evidence="1">Muscle</tissue>
    </source>
</reference>
<dbReference type="OrthoDB" id="6369887at2759"/>
<evidence type="ECO:0000313" key="2">
    <source>
        <dbReference type="Proteomes" id="UP000324222"/>
    </source>
</evidence>
<gene>
    <name evidence="1" type="ORF">E2C01_102706</name>
</gene>
<accession>A0A5B7KPR7</accession>
<dbReference type="EMBL" id="VSRR010153465">
    <property type="protein sequence ID" value="MPD06875.1"/>
    <property type="molecule type" value="Genomic_DNA"/>
</dbReference>
<sequence>MTGSVTATEAYRAQGIRCDVGCVKIQTAPPPHMMINAIWHACAVPLDLPGTRREASQMCPYCRREMMATVQTGSNGK</sequence>
<evidence type="ECO:0000313" key="1">
    <source>
        <dbReference type="EMBL" id="MPD06875.1"/>
    </source>
</evidence>
<dbReference type="Proteomes" id="UP000324222">
    <property type="component" value="Unassembled WGS sequence"/>
</dbReference>
<protein>
    <submittedName>
        <fullName evidence="1">Uncharacterized protein</fullName>
    </submittedName>
</protein>
<name>A0A5B7KPR7_PORTR</name>
<proteinExistence type="predicted"/>
<dbReference type="AlphaFoldDB" id="A0A5B7KPR7"/>